<dbReference type="SUPFAM" id="SSF54236">
    <property type="entry name" value="Ubiquitin-like"/>
    <property type="match status" value="1"/>
</dbReference>
<sequence>MDEDEPNMAATQKASEPIKPQEPTLSPEAVHHGLSIPPAHLAQADQARSTIDATEDQDPNAGTQDPEQSLDSSESTSSTSDAGSDSNSDHDASLSSETNHILNITVISCDPVTGHYFGGDAVSIPLPDNTTVSDLQQHIQRQHPSHLPPHRQHLEHRHLSLSNPNASLQEALRLHPEHPYVRNHYRLVYLSQLNEDGSLSQPR</sequence>
<organism evidence="2 3">
    <name type="scientific">Knufia fluminis</name>
    <dbReference type="NCBI Taxonomy" id="191047"/>
    <lineage>
        <taxon>Eukaryota</taxon>
        <taxon>Fungi</taxon>
        <taxon>Dikarya</taxon>
        <taxon>Ascomycota</taxon>
        <taxon>Pezizomycotina</taxon>
        <taxon>Eurotiomycetes</taxon>
        <taxon>Chaetothyriomycetidae</taxon>
        <taxon>Chaetothyriales</taxon>
        <taxon>Trichomeriaceae</taxon>
        <taxon>Knufia</taxon>
    </lineage>
</organism>
<protein>
    <submittedName>
        <fullName evidence="2">Uncharacterized protein</fullName>
    </submittedName>
</protein>
<evidence type="ECO:0000313" key="2">
    <source>
        <dbReference type="EMBL" id="KAK5957726.1"/>
    </source>
</evidence>
<comment type="caution">
    <text evidence="2">The sequence shown here is derived from an EMBL/GenBank/DDBJ whole genome shotgun (WGS) entry which is preliminary data.</text>
</comment>
<evidence type="ECO:0000256" key="1">
    <source>
        <dbReference type="SAM" id="MobiDB-lite"/>
    </source>
</evidence>
<name>A0AAN8IBM4_9EURO</name>
<dbReference type="EMBL" id="JAKLMC020000002">
    <property type="protein sequence ID" value="KAK5957726.1"/>
    <property type="molecule type" value="Genomic_DNA"/>
</dbReference>
<accession>A0AAN8IBM4</accession>
<dbReference type="Proteomes" id="UP001316803">
    <property type="component" value="Unassembled WGS sequence"/>
</dbReference>
<dbReference type="AlphaFoldDB" id="A0AAN8IBM4"/>
<proteinExistence type="predicted"/>
<dbReference type="Gene3D" id="3.10.20.90">
    <property type="entry name" value="Phosphatidylinositol 3-kinase Catalytic Subunit, Chain A, domain 1"/>
    <property type="match status" value="1"/>
</dbReference>
<feature type="compositionally biased region" description="Low complexity" evidence="1">
    <location>
        <begin position="69"/>
        <end position="86"/>
    </location>
</feature>
<dbReference type="InterPro" id="IPR029071">
    <property type="entry name" value="Ubiquitin-like_domsf"/>
</dbReference>
<gene>
    <name evidence="2" type="ORF">OHC33_000915</name>
</gene>
<keyword evidence="3" id="KW-1185">Reference proteome</keyword>
<evidence type="ECO:0000313" key="3">
    <source>
        <dbReference type="Proteomes" id="UP001316803"/>
    </source>
</evidence>
<feature type="region of interest" description="Disordered" evidence="1">
    <location>
        <begin position="1"/>
        <end position="94"/>
    </location>
</feature>
<reference evidence="2 3" key="1">
    <citation type="submission" date="2022-12" db="EMBL/GenBank/DDBJ databases">
        <title>Genomic features and morphological characterization of a novel Knufia sp. strain isolated from spacecraft assembly facility.</title>
        <authorList>
            <person name="Teixeira M."/>
            <person name="Chander A.M."/>
            <person name="Stajich J.E."/>
            <person name="Venkateswaran K."/>
        </authorList>
    </citation>
    <scope>NUCLEOTIDE SEQUENCE [LARGE SCALE GENOMIC DNA]</scope>
    <source>
        <strain evidence="2 3">FJI-L2-BK-P2</strain>
    </source>
</reference>